<evidence type="ECO:0000256" key="8">
    <source>
        <dbReference type="ARBA" id="ARBA00023211"/>
    </source>
</evidence>
<evidence type="ECO:0000256" key="1">
    <source>
        <dbReference type="ARBA" id="ARBA00001936"/>
    </source>
</evidence>
<evidence type="ECO:0000256" key="10">
    <source>
        <dbReference type="SAM" id="MobiDB-lite"/>
    </source>
</evidence>
<evidence type="ECO:0000256" key="5">
    <source>
        <dbReference type="ARBA" id="ARBA00022801"/>
    </source>
</evidence>
<dbReference type="PANTHER" id="PTHR13832:SF699">
    <property type="entry name" value="INTEGRIN-LINKED KINASE-ASSOCIATED SERINE_THREONINE PHOSPHATASE 2C"/>
    <property type="match status" value="1"/>
</dbReference>
<comment type="cofactor">
    <cofactor evidence="2">
        <name>Mg(2+)</name>
        <dbReference type="ChEBI" id="CHEBI:18420"/>
    </cofactor>
</comment>
<evidence type="ECO:0000259" key="11">
    <source>
        <dbReference type="PROSITE" id="PS51746"/>
    </source>
</evidence>
<keyword evidence="8" id="KW-0464">Manganese</keyword>
<dbReference type="InterPro" id="IPR000222">
    <property type="entry name" value="PP2C_BS"/>
</dbReference>
<dbReference type="InterPro" id="IPR036457">
    <property type="entry name" value="PPM-type-like_dom_sf"/>
</dbReference>
<organism evidence="12">
    <name type="scientific">Pyramimonas obovata</name>
    <dbReference type="NCBI Taxonomy" id="1411642"/>
    <lineage>
        <taxon>Eukaryota</taxon>
        <taxon>Viridiplantae</taxon>
        <taxon>Chlorophyta</taxon>
        <taxon>Pyramimonadophyceae</taxon>
        <taxon>Pyramimonadales</taxon>
        <taxon>Pyramimonadaceae</taxon>
        <taxon>Pyramimonas</taxon>
        <taxon>Pyramimonas incertae sedis</taxon>
    </lineage>
</organism>
<dbReference type="InterPro" id="IPR001932">
    <property type="entry name" value="PPM-type_phosphatase-like_dom"/>
</dbReference>
<feature type="compositionally biased region" description="Basic and acidic residues" evidence="10">
    <location>
        <begin position="8"/>
        <end position="22"/>
    </location>
</feature>
<dbReference type="PANTHER" id="PTHR13832">
    <property type="entry name" value="PROTEIN PHOSPHATASE 2C"/>
    <property type="match status" value="1"/>
</dbReference>
<protein>
    <recommendedName>
        <fullName evidence="3">protein-serine/threonine phosphatase</fullName>
        <ecNumber evidence="3">3.1.3.16</ecNumber>
    </recommendedName>
</protein>
<evidence type="ECO:0000313" key="12">
    <source>
        <dbReference type="EMBL" id="CAD8690064.1"/>
    </source>
</evidence>
<keyword evidence="7 9" id="KW-0904">Protein phosphatase</keyword>
<dbReference type="Pfam" id="PF00481">
    <property type="entry name" value="PP2C"/>
    <property type="match status" value="1"/>
</dbReference>
<evidence type="ECO:0000256" key="4">
    <source>
        <dbReference type="ARBA" id="ARBA00022723"/>
    </source>
</evidence>
<dbReference type="CDD" id="cd00143">
    <property type="entry name" value="PP2Cc"/>
    <property type="match status" value="1"/>
</dbReference>
<dbReference type="SMART" id="SM00332">
    <property type="entry name" value="PP2Cc"/>
    <property type="match status" value="1"/>
</dbReference>
<evidence type="ECO:0000256" key="9">
    <source>
        <dbReference type="RuleBase" id="RU003465"/>
    </source>
</evidence>
<gene>
    <name evidence="12" type="ORF">POBO1169_LOCUS19409</name>
</gene>
<name>A0A7S0RWZ6_9CHLO</name>
<reference evidence="12" key="1">
    <citation type="submission" date="2021-01" db="EMBL/GenBank/DDBJ databases">
        <authorList>
            <person name="Corre E."/>
            <person name="Pelletier E."/>
            <person name="Niang G."/>
            <person name="Scheremetjew M."/>
            <person name="Finn R."/>
            <person name="Kale V."/>
            <person name="Holt S."/>
            <person name="Cochrane G."/>
            <person name="Meng A."/>
            <person name="Brown T."/>
            <person name="Cohen L."/>
        </authorList>
    </citation>
    <scope>NUCLEOTIDE SEQUENCE</scope>
    <source>
        <strain evidence="12">CCMP722</strain>
    </source>
</reference>
<feature type="domain" description="PPM-type phosphatase" evidence="11">
    <location>
        <begin position="92"/>
        <end position="368"/>
    </location>
</feature>
<evidence type="ECO:0000256" key="2">
    <source>
        <dbReference type="ARBA" id="ARBA00001946"/>
    </source>
</evidence>
<dbReference type="SUPFAM" id="SSF81606">
    <property type="entry name" value="PP2C-like"/>
    <property type="match status" value="1"/>
</dbReference>
<evidence type="ECO:0000256" key="3">
    <source>
        <dbReference type="ARBA" id="ARBA00013081"/>
    </source>
</evidence>
<keyword evidence="4" id="KW-0479">Metal-binding</keyword>
<accession>A0A7S0RWZ6</accession>
<keyword evidence="5 9" id="KW-0378">Hydrolase</keyword>
<feature type="region of interest" description="Disordered" evidence="10">
    <location>
        <begin position="1"/>
        <end position="87"/>
    </location>
</feature>
<dbReference type="PROSITE" id="PS01032">
    <property type="entry name" value="PPM_1"/>
    <property type="match status" value="1"/>
</dbReference>
<comment type="cofactor">
    <cofactor evidence="1">
        <name>Mn(2+)</name>
        <dbReference type="ChEBI" id="CHEBI:29035"/>
    </cofactor>
</comment>
<dbReference type="Gene3D" id="3.60.40.10">
    <property type="entry name" value="PPM-type phosphatase domain"/>
    <property type="match status" value="1"/>
</dbReference>
<dbReference type="EMBL" id="HBFA01038801">
    <property type="protein sequence ID" value="CAD8690064.1"/>
    <property type="molecule type" value="Transcribed_RNA"/>
</dbReference>
<dbReference type="GO" id="GO:0046872">
    <property type="term" value="F:metal ion binding"/>
    <property type="evidence" value="ECO:0007669"/>
    <property type="project" value="UniProtKB-KW"/>
</dbReference>
<dbReference type="InterPro" id="IPR015655">
    <property type="entry name" value="PP2C"/>
</dbReference>
<dbReference type="PROSITE" id="PS51746">
    <property type="entry name" value="PPM_2"/>
    <property type="match status" value="1"/>
</dbReference>
<sequence length="371" mass="39629">MYSLGEHSAPKELRATGKDAKGADLYGSLMCGEKRSKGEESEVEPSRAQGTGGVVTGNESNPQRPNDAEPDSKRHKPTPDAPAASKARFAISAAASEDKGRRNEMEDVWVITNDARGDTKATCRCMYAAVFDGHGGRRAADFAAQHLHANVLAAGMLSSVDEAGVAGVGTSKKAILEGFKRTDTALLEASTAANWQDGATAVCMWVVGNVVHLANVGDAKAVLARKQLPPTGGGTAPPSLRAITLSNEHKAIFGPERSRIEKAGGVVTDGRLQGRVEVSRSFGDRAFKRVGMSAVPDLRTFERKPQDAFVLMGCDGFWGVFGPQDAIDFVHKYLEEGRTAKAICNRILNEAIRERKCKDNCTVLLVVFTSN</sequence>
<evidence type="ECO:0000256" key="6">
    <source>
        <dbReference type="ARBA" id="ARBA00022842"/>
    </source>
</evidence>
<proteinExistence type="inferred from homology"/>
<evidence type="ECO:0000256" key="7">
    <source>
        <dbReference type="ARBA" id="ARBA00022912"/>
    </source>
</evidence>
<keyword evidence="6" id="KW-0460">Magnesium</keyword>
<comment type="similarity">
    <text evidence="9">Belongs to the PP2C family.</text>
</comment>
<dbReference type="EC" id="3.1.3.16" evidence="3"/>
<dbReference type="GO" id="GO:0004722">
    <property type="term" value="F:protein serine/threonine phosphatase activity"/>
    <property type="evidence" value="ECO:0007669"/>
    <property type="project" value="UniProtKB-EC"/>
</dbReference>
<dbReference type="AlphaFoldDB" id="A0A7S0RWZ6"/>